<dbReference type="InterPro" id="IPR050477">
    <property type="entry name" value="GrpII_AminoAcid_Decarb"/>
</dbReference>
<dbReference type="EMBL" id="JAFBBZ010000001">
    <property type="protein sequence ID" value="MBM7508967.1"/>
    <property type="molecule type" value="Genomic_DNA"/>
</dbReference>
<dbReference type="InterPro" id="IPR015421">
    <property type="entry name" value="PyrdxlP-dep_Trfase_major"/>
</dbReference>
<dbReference type="InterPro" id="IPR015424">
    <property type="entry name" value="PyrdxlP-dep_Trfase"/>
</dbReference>
<dbReference type="Gene3D" id="3.90.1150.10">
    <property type="entry name" value="Aspartate Aminotransferase, domain 1"/>
    <property type="match status" value="1"/>
</dbReference>
<dbReference type="Pfam" id="PF00282">
    <property type="entry name" value="Pyridoxal_deC"/>
    <property type="match status" value="1"/>
</dbReference>
<comment type="similarity">
    <text evidence="4">Belongs to the group II decarboxylase family. Sphingosine-1-phosphate lyase subfamily.</text>
</comment>
<dbReference type="RefSeq" id="WP_193668554.1">
    <property type="nucleotide sequence ID" value="NZ_JACDTV010000005.1"/>
</dbReference>
<comment type="caution">
    <text evidence="6">The sequence shown here is derived from an EMBL/GenBank/DDBJ whole genome shotgun (WGS) entry which is preliminary data.</text>
</comment>
<dbReference type="InterPro" id="IPR015422">
    <property type="entry name" value="PyrdxlP-dep_Trfase_small"/>
</dbReference>
<sequence length="490" mass="50510">MTRTTTSTPPSTPAEVRERLAHLQSQDLPVHSGRTLAYVYDSGLDEVDRVAREAVAAFAGSNGLDPTAFPSLLQMENDLVAAGLRLLDAPDGAVGTVTSGGTESCLLAVQSARDSRPDVAGPRMVLPDTAHPAFHKAAHYFGVEMVVVPTGDDHRADPAAMAAAIDERTVLVVTSAPSYAHGVVDPVPAVAAAAAARGVRCHVDACIGGWVLGYAARLGREVPPWSFAVEGVTSVSVDLHKYGYAPKGTSLLLHRTSAHRRPQLFSSARWPGYTMLNSTLQSTKSGGPLAGAWSVVQLLGDAGYEQLTAQALEATDRVVAAVAGLAGLRVVAPPDATLLVLGTDDDLDPFTVCDEMAARGWHVQPQLSYAGAPATIHLSFSAATLAHVDELVAALAASVAAARAFGPVRVDPEVAAVIAALDPAGLGDADLDALLVAAGLAGDGGDGGAGGAIALPERMAEVNAMLDLATPEMREALMIAFLDRLSRPSS</sequence>
<keyword evidence="7" id="KW-1185">Reference proteome</keyword>
<comment type="cofactor">
    <cofactor evidence="1 5">
        <name>pyridoxal 5'-phosphate</name>
        <dbReference type="ChEBI" id="CHEBI:597326"/>
    </cofactor>
</comment>
<proteinExistence type="inferred from homology"/>
<dbReference type="PANTHER" id="PTHR42735:SF6">
    <property type="entry name" value="SPHINGOSINE-1-PHOSPHATE LYASE 1"/>
    <property type="match status" value="1"/>
</dbReference>
<dbReference type="PANTHER" id="PTHR42735">
    <property type="match status" value="1"/>
</dbReference>
<evidence type="ECO:0000256" key="5">
    <source>
        <dbReference type="RuleBase" id="RU000382"/>
    </source>
</evidence>
<organism evidence="6 7">
    <name type="scientific">Nocardioides salarius</name>
    <dbReference type="NCBI Taxonomy" id="374513"/>
    <lineage>
        <taxon>Bacteria</taxon>
        <taxon>Bacillati</taxon>
        <taxon>Actinomycetota</taxon>
        <taxon>Actinomycetes</taxon>
        <taxon>Propionibacteriales</taxon>
        <taxon>Nocardioidaceae</taxon>
        <taxon>Nocardioides</taxon>
    </lineage>
</organism>
<evidence type="ECO:0000256" key="1">
    <source>
        <dbReference type="ARBA" id="ARBA00001933"/>
    </source>
</evidence>
<evidence type="ECO:0000256" key="3">
    <source>
        <dbReference type="ARBA" id="ARBA00023239"/>
    </source>
</evidence>
<evidence type="ECO:0000313" key="6">
    <source>
        <dbReference type="EMBL" id="MBM7508967.1"/>
    </source>
</evidence>
<keyword evidence="3 5" id="KW-0456">Lyase</keyword>
<dbReference type="InterPro" id="IPR002129">
    <property type="entry name" value="PyrdxlP-dep_de-COase"/>
</dbReference>
<gene>
    <name evidence="6" type="ORF">JOE61_002781</name>
</gene>
<evidence type="ECO:0000256" key="4">
    <source>
        <dbReference type="ARBA" id="ARBA00038302"/>
    </source>
</evidence>
<protein>
    <submittedName>
        <fullName evidence="6">Glutamate/tyrosine decarboxylase-like PLP-dependent enzyme</fullName>
    </submittedName>
</protein>
<reference evidence="6 7" key="1">
    <citation type="submission" date="2021-01" db="EMBL/GenBank/DDBJ databases">
        <title>Sequencing the genomes of 1000 actinobacteria strains.</title>
        <authorList>
            <person name="Klenk H.-P."/>
        </authorList>
    </citation>
    <scope>NUCLEOTIDE SEQUENCE [LARGE SCALE GENOMIC DNA]</scope>
    <source>
        <strain evidence="6 7">DSM 18239</strain>
    </source>
</reference>
<keyword evidence="2 5" id="KW-0663">Pyridoxal phosphate</keyword>
<dbReference type="Proteomes" id="UP000732378">
    <property type="component" value="Unassembled WGS sequence"/>
</dbReference>
<evidence type="ECO:0000313" key="7">
    <source>
        <dbReference type="Proteomes" id="UP000732378"/>
    </source>
</evidence>
<name>A0ABS2MCV8_9ACTN</name>
<evidence type="ECO:0000256" key="2">
    <source>
        <dbReference type="ARBA" id="ARBA00022898"/>
    </source>
</evidence>
<dbReference type="Gene3D" id="3.40.640.10">
    <property type="entry name" value="Type I PLP-dependent aspartate aminotransferase-like (Major domain)"/>
    <property type="match status" value="1"/>
</dbReference>
<dbReference type="SUPFAM" id="SSF53383">
    <property type="entry name" value="PLP-dependent transferases"/>
    <property type="match status" value="1"/>
</dbReference>
<accession>A0ABS2MCV8</accession>